<organism evidence="2 3">
    <name type="scientific">Cellulomonas fulva</name>
    <dbReference type="NCBI Taxonomy" id="2835530"/>
    <lineage>
        <taxon>Bacteria</taxon>
        <taxon>Bacillati</taxon>
        <taxon>Actinomycetota</taxon>
        <taxon>Actinomycetes</taxon>
        <taxon>Micrococcales</taxon>
        <taxon>Cellulomonadaceae</taxon>
        <taxon>Cellulomonas</taxon>
    </lineage>
</organism>
<sequence length="761" mass="79716">MGALAKLPSREFTTRTRYTADGQTEQVLLPAISQQVGGIESKVLGAERVTTYYDSASTPRWMAGGFGWGTYVADSRTSVYGEPLAMDLGNTYGTVASYRYDAVTRRVARISLDREQVDGTDLSLQYAYDDAGNVISAKDRPTASSGQLDRQDNQCFEYDDWQRLIEAWSASSASSCTAPITSESVGGASPYWQEYTYDELGNRTSVVQHDTTSNGRTKIDYEYAGASSHRLTRIESSRNGATSTTGTFSYDDAGNVTQRSVSGTPSKALDWDATGRLSAITKVNRTDALEAGEASFVYDGSGQRLTRTNDEGTTVYLPGGQEFLVKTTGEVQPTRYYSFAGQTVAVRTGRGLEGVTSLVADAHGTVLVAVANTQRAGEVARVYSDPFGAGRQAGTAELVPGDRGFLGKTRDDGSGLTLLGARYYDEVTGRFVSVDPLLDPGVPAQFNAYVYSANNPMTWSDPSGLFWGLGDAWNAVKGVASATVDFVDRYQGEIVGGIAGVVTFSGCMAGSWGVGSVGCAAAAGAVGGAVTNLWKSQVQHTQEFSVASFATDTVMGAASGVLGLGAGTVASEFVAPAVKAAGAAVSSAVRTAAPRAAAAASSAGRAAGKAAAAVRSVPRRVTSGAGQTRDGAGAASRGAAEAEASIVVTERTAAQALKPSEAVPRWDEFLGKGRLLIFTRERGYPTRTGSSPRMVCEAFGSGRMRCGVRRPDSTITRRPGVLTPARTRGSSTTSWCGFPFRRGRGDAAGCCAVSGGQPAFR</sequence>
<keyword evidence="3" id="KW-1185">Reference proteome</keyword>
<dbReference type="Proteomes" id="UP000722125">
    <property type="component" value="Unassembled WGS sequence"/>
</dbReference>
<dbReference type="PANTHER" id="PTHR32305">
    <property type="match status" value="1"/>
</dbReference>
<proteinExistence type="predicted"/>
<dbReference type="InterPro" id="IPR022385">
    <property type="entry name" value="Rhs_assc_core"/>
</dbReference>
<name>A0ABS5U233_9CELL</name>
<evidence type="ECO:0000256" key="1">
    <source>
        <dbReference type="SAM" id="MobiDB-lite"/>
    </source>
</evidence>
<accession>A0ABS5U233</accession>
<evidence type="ECO:0000313" key="2">
    <source>
        <dbReference type="EMBL" id="MBT0995412.1"/>
    </source>
</evidence>
<feature type="region of interest" description="Disordered" evidence="1">
    <location>
        <begin position="707"/>
        <end position="728"/>
    </location>
</feature>
<dbReference type="PANTHER" id="PTHR32305:SF17">
    <property type="entry name" value="TRNA NUCLEASE WAPA"/>
    <property type="match status" value="1"/>
</dbReference>
<gene>
    <name evidence="2" type="ORF">KIN34_14070</name>
</gene>
<dbReference type="EMBL" id="JAHBOH010000002">
    <property type="protein sequence ID" value="MBT0995412.1"/>
    <property type="molecule type" value="Genomic_DNA"/>
</dbReference>
<comment type="caution">
    <text evidence="2">The sequence shown here is derived from an EMBL/GenBank/DDBJ whole genome shotgun (WGS) entry which is preliminary data.</text>
</comment>
<reference evidence="2 3" key="1">
    <citation type="submission" date="2021-05" db="EMBL/GenBank/DDBJ databases">
        <title>Description of Cellulomonas sp. DKR-3 sp. nov.</title>
        <authorList>
            <person name="Dahal R.H."/>
            <person name="Chaudhary D.K."/>
        </authorList>
    </citation>
    <scope>NUCLEOTIDE SEQUENCE [LARGE SCALE GENOMIC DNA]</scope>
    <source>
        <strain evidence="2 3">DKR-3</strain>
    </source>
</reference>
<dbReference type="RefSeq" id="WP_214352341.1">
    <property type="nucleotide sequence ID" value="NZ_JAHBOH010000002.1"/>
</dbReference>
<evidence type="ECO:0000313" key="3">
    <source>
        <dbReference type="Proteomes" id="UP000722125"/>
    </source>
</evidence>
<feature type="region of interest" description="Disordered" evidence="1">
    <location>
        <begin position="617"/>
        <end position="639"/>
    </location>
</feature>
<protein>
    <submittedName>
        <fullName evidence="2">RHS repeat-associated core domain-containing protein</fullName>
    </submittedName>
</protein>
<dbReference type="NCBIfam" id="TIGR03696">
    <property type="entry name" value="Rhs_assc_core"/>
    <property type="match status" value="1"/>
</dbReference>
<dbReference type="Gene3D" id="2.180.10.10">
    <property type="entry name" value="RHS repeat-associated core"/>
    <property type="match status" value="1"/>
</dbReference>
<dbReference type="InterPro" id="IPR050708">
    <property type="entry name" value="T6SS_VgrG/RHS"/>
</dbReference>